<accession>A0A1W0WMN8</accession>
<keyword evidence="3" id="KW-1185">Reference proteome</keyword>
<dbReference type="OrthoDB" id="2498029at2759"/>
<evidence type="ECO:0000313" key="3">
    <source>
        <dbReference type="Proteomes" id="UP000192578"/>
    </source>
</evidence>
<dbReference type="EMBL" id="MTYJ01000074">
    <property type="protein sequence ID" value="OQV16481.1"/>
    <property type="molecule type" value="Genomic_DNA"/>
</dbReference>
<evidence type="ECO:0000313" key="2">
    <source>
        <dbReference type="EMBL" id="OQV16481.1"/>
    </source>
</evidence>
<comment type="caution">
    <text evidence="2">The sequence shown here is derived from an EMBL/GenBank/DDBJ whole genome shotgun (WGS) entry which is preliminary data.</text>
</comment>
<dbReference type="Pfam" id="PF12146">
    <property type="entry name" value="Hydrolase_4"/>
    <property type="match status" value="1"/>
</dbReference>
<organism evidence="2 3">
    <name type="scientific">Hypsibius exemplaris</name>
    <name type="common">Freshwater tardigrade</name>
    <dbReference type="NCBI Taxonomy" id="2072580"/>
    <lineage>
        <taxon>Eukaryota</taxon>
        <taxon>Metazoa</taxon>
        <taxon>Ecdysozoa</taxon>
        <taxon>Tardigrada</taxon>
        <taxon>Eutardigrada</taxon>
        <taxon>Parachela</taxon>
        <taxon>Hypsibioidea</taxon>
        <taxon>Hypsibiidae</taxon>
        <taxon>Hypsibius</taxon>
    </lineage>
</organism>
<name>A0A1W0WMN8_HYPEX</name>
<dbReference type="PRINTS" id="PR00111">
    <property type="entry name" value="ABHYDROLASE"/>
</dbReference>
<dbReference type="PANTHER" id="PTHR11614">
    <property type="entry name" value="PHOSPHOLIPASE-RELATED"/>
    <property type="match status" value="1"/>
</dbReference>
<evidence type="ECO:0000259" key="1">
    <source>
        <dbReference type="Pfam" id="PF12146"/>
    </source>
</evidence>
<dbReference type="AlphaFoldDB" id="A0A1W0WMN8"/>
<gene>
    <name evidence="2" type="ORF">BV898_09471</name>
</gene>
<sequence>MMEEPVAPSKETKTRSCTGVELHCYYWYPEDKVPLAAVFLCHGFGEYLATYDRVTRALLKAGFFVFGHDHVGFGRSGGKRARIDSIDQYSKDVECHVASVKGRLKDIPMFIVGHSMGGAIAVNTGIQYPNLFDGVVLLSPGLAIDKKFDTSVLRFLGKTMARIAPGAGLIQLKADAITSDLAIIEKYSSDPLIYKGRMKAGWLNAFRLGVAQVNKGISSVKWPFLCIQGGIDPWIPASEIKRIMETAASPDKTIVIVENALHRVHDEPNGVGDDVCRQTVEWIQQRI</sequence>
<dbReference type="Gene3D" id="3.40.50.1820">
    <property type="entry name" value="alpha/beta hydrolase"/>
    <property type="match status" value="1"/>
</dbReference>
<feature type="domain" description="Serine aminopeptidase S33" evidence="1">
    <location>
        <begin position="34"/>
        <end position="269"/>
    </location>
</feature>
<proteinExistence type="predicted"/>
<reference evidence="3" key="1">
    <citation type="submission" date="2017-01" db="EMBL/GenBank/DDBJ databases">
        <title>Comparative genomics of anhydrobiosis in the tardigrade Hypsibius dujardini.</title>
        <authorList>
            <person name="Yoshida Y."/>
            <person name="Koutsovoulos G."/>
            <person name="Laetsch D."/>
            <person name="Stevens L."/>
            <person name="Kumar S."/>
            <person name="Horikawa D."/>
            <person name="Ishino K."/>
            <person name="Komine S."/>
            <person name="Tomita M."/>
            <person name="Blaxter M."/>
            <person name="Arakawa K."/>
        </authorList>
    </citation>
    <scope>NUCLEOTIDE SEQUENCE [LARGE SCALE GENOMIC DNA]</scope>
    <source>
        <strain evidence="3">Z151</strain>
    </source>
</reference>
<dbReference type="InterPro" id="IPR022742">
    <property type="entry name" value="Hydrolase_4"/>
</dbReference>
<dbReference type="InterPro" id="IPR029058">
    <property type="entry name" value="AB_hydrolase_fold"/>
</dbReference>
<protein>
    <submittedName>
        <fullName evidence="2">Monoglyceride lipase</fullName>
    </submittedName>
</protein>
<dbReference type="InterPro" id="IPR000073">
    <property type="entry name" value="AB_hydrolase_1"/>
</dbReference>
<dbReference type="Proteomes" id="UP000192578">
    <property type="component" value="Unassembled WGS sequence"/>
</dbReference>
<dbReference type="SUPFAM" id="SSF53474">
    <property type="entry name" value="alpha/beta-Hydrolases"/>
    <property type="match status" value="1"/>
</dbReference>
<dbReference type="InterPro" id="IPR051044">
    <property type="entry name" value="MAG_DAG_Lipase"/>
</dbReference>